<evidence type="ECO:0000313" key="3">
    <source>
        <dbReference type="Proteomes" id="UP000605148"/>
    </source>
</evidence>
<dbReference type="SUPFAM" id="SSF46785">
    <property type="entry name" value="Winged helix' DNA-binding domain"/>
    <property type="match status" value="1"/>
</dbReference>
<comment type="caution">
    <text evidence="2">The sequence shown here is derived from an EMBL/GenBank/DDBJ whole genome shotgun (WGS) entry which is preliminary data.</text>
</comment>
<dbReference type="OrthoDB" id="8447118at2"/>
<dbReference type="PROSITE" id="PS50995">
    <property type="entry name" value="HTH_MARR_2"/>
    <property type="match status" value="1"/>
</dbReference>
<evidence type="ECO:0000259" key="1">
    <source>
        <dbReference type="PROSITE" id="PS50995"/>
    </source>
</evidence>
<feature type="domain" description="HTH marR-type" evidence="1">
    <location>
        <begin position="6"/>
        <end position="138"/>
    </location>
</feature>
<proteinExistence type="predicted"/>
<keyword evidence="3" id="KW-1185">Reference proteome</keyword>
<evidence type="ECO:0000313" key="2">
    <source>
        <dbReference type="EMBL" id="GGB59735.1"/>
    </source>
</evidence>
<dbReference type="Gene3D" id="1.10.10.10">
    <property type="entry name" value="Winged helix-like DNA-binding domain superfamily/Winged helix DNA-binding domain"/>
    <property type="match status" value="1"/>
</dbReference>
<protein>
    <recommendedName>
        <fullName evidence="1">HTH marR-type domain-containing protein</fullName>
    </recommendedName>
</protein>
<dbReference type="Pfam" id="PF01047">
    <property type="entry name" value="MarR"/>
    <property type="match status" value="1"/>
</dbReference>
<dbReference type="SMART" id="SM00347">
    <property type="entry name" value="HTH_MARR"/>
    <property type="match status" value="1"/>
</dbReference>
<dbReference type="AlphaFoldDB" id="A0A916TMT6"/>
<name>A0A916TMT6_9HYPH</name>
<reference evidence="2" key="2">
    <citation type="submission" date="2020-09" db="EMBL/GenBank/DDBJ databases">
        <authorList>
            <person name="Sun Q."/>
            <person name="Zhou Y."/>
        </authorList>
    </citation>
    <scope>NUCLEOTIDE SEQUENCE</scope>
    <source>
        <strain evidence="2">CGMCC 1.12426</strain>
    </source>
</reference>
<dbReference type="InterPro" id="IPR000835">
    <property type="entry name" value="HTH_MarR-typ"/>
</dbReference>
<organism evidence="2 3">
    <name type="scientific">Roseibium aquae</name>
    <dbReference type="NCBI Taxonomy" id="1323746"/>
    <lineage>
        <taxon>Bacteria</taxon>
        <taxon>Pseudomonadati</taxon>
        <taxon>Pseudomonadota</taxon>
        <taxon>Alphaproteobacteria</taxon>
        <taxon>Hyphomicrobiales</taxon>
        <taxon>Stappiaceae</taxon>
        <taxon>Roseibium</taxon>
    </lineage>
</organism>
<dbReference type="InterPro" id="IPR036390">
    <property type="entry name" value="WH_DNA-bd_sf"/>
</dbReference>
<reference evidence="2" key="1">
    <citation type="journal article" date="2014" name="Int. J. Syst. Evol. Microbiol.">
        <title>Complete genome sequence of Corynebacterium casei LMG S-19264T (=DSM 44701T), isolated from a smear-ripened cheese.</title>
        <authorList>
            <consortium name="US DOE Joint Genome Institute (JGI-PGF)"/>
            <person name="Walter F."/>
            <person name="Albersmeier A."/>
            <person name="Kalinowski J."/>
            <person name="Ruckert C."/>
        </authorList>
    </citation>
    <scope>NUCLEOTIDE SEQUENCE</scope>
    <source>
        <strain evidence="2">CGMCC 1.12426</strain>
    </source>
</reference>
<gene>
    <name evidence="2" type="ORF">GCM10011316_34710</name>
</gene>
<dbReference type="GO" id="GO:0006950">
    <property type="term" value="P:response to stress"/>
    <property type="evidence" value="ECO:0007669"/>
    <property type="project" value="TreeGrafter"/>
</dbReference>
<dbReference type="EMBL" id="BMFA01000012">
    <property type="protein sequence ID" value="GGB59735.1"/>
    <property type="molecule type" value="Genomic_DNA"/>
</dbReference>
<dbReference type="PANTHER" id="PTHR33164:SF89">
    <property type="entry name" value="MARR FAMILY REGULATORY PROTEIN"/>
    <property type="match status" value="1"/>
</dbReference>
<dbReference type="GO" id="GO:0003700">
    <property type="term" value="F:DNA-binding transcription factor activity"/>
    <property type="evidence" value="ECO:0007669"/>
    <property type="project" value="InterPro"/>
</dbReference>
<dbReference type="InterPro" id="IPR036388">
    <property type="entry name" value="WH-like_DNA-bd_sf"/>
</dbReference>
<dbReference type="PANTHER" id="PTHR33164">
    <property type="entry name" value="TRANSCRIPTIONAL REGULATOR, MARR FAMILY"/>
    <property type="match status" value="1"/>
</dbReference>
<accession>A0A916TMT6</accession>
<sequence>MSDAQSRQVFKAIRRIVRAIDIRSKEVARATGLTIPQIVVLQGVQDLGEVTTTTLSKHADLSSATVVTILDNLERKGLVTRHRSDQDRRVVYTRLTDHGRQTLDTVPDLLQEEFKLKFAARSVHERERLVAAILSIAEMMDADDLDASALLVTGNVHP</sequence>
<dbReference type="Proteomes" id="UP000605148">
    <property type="component" value="Unassembled WGS sequence"/>
</dbReference>
<dbReference type="RefSeq" id="WP_150496883.1">
    <property type="nucleotide sequence ID" value="NZ_BMFA01000012.1"/>
</dbReference>
<dbReference type="InterPro" id="IPR039422">
    <property type="entry name" value="MarR/SlyA-like"/>
</dbReference>